<dbReference type="InterPro" id="IPR046537">
    <property type="entry name" value="DUF6602"/>
</dbReference>
<evidence type="ECO:0000313" key="2">
    <source>
        <dbReference type="EMBL" id="CCB86794.1"/>
    </source>
</evidence>
<name>F8L0P4_PARAV</name>
<evidence type="ECO:0000259" key="1">
    <source>
        <dbReference type="Pfam" id="PF20247"/>
    </source>
</evidence>
<dbReference type="Pfam" id="PF20247">
    <property type="entry name" value="DUF6602"/>
    <property type="match status" value="1"/>
</dbReference>
<reference evidence="2 3" key="2">
    <citation type="journal article" date="2011" name="Mol. Biol. Evol.">
        <title>Unity in variety--the pan-genome of the Chlamydiae.</title>
        <authorList>
            <person name="Collingro A."/>
            <person name="Tischler P."/>
            <person name="Weinmaier T."/>
            <person name="Penz T."/>
            <person name="Heinz E."/>
            <person name="Brunham R.C."/>
            <person name="Read T.D."/>
            <person name="Bavoil P.M."/>
            <person name="Sachse K."/>
            <person name="Kahane S."/>
            <person name="Friedman M.G."/>
            <person name="Rattei T."/>
            <person name="Myers G.S."/>
            <person name="Horn M."/>
        </authorList>
    </citation>
    <scope>NUCLEOTIDE SEQUENCE [LARGE SCALE GENOMIC DNA]</scope>
    <source>
        <strain evidence="3">UV7</strain>
    </source>
</reference>
<evidence type="ECO:0000313" key="3">
    <source>
        <dbReference type="Proteomes" id="UP000000495"/>
    </source>
</evidence>
<feature type="domain" description="DUF6602" evidence="1">
    <location>
        <begin position="35"/>
        <end position="145"/>
    </location>
</feature>
<dbReference type="EMBL" id="FR872580">
    <property type="protein sequence ID" value="CCB86794.1"/>
    <property type="molecule type" value="Genomic_DNA"/>
</dbReference>
<protein>
    <recommendedName>
        <fullName evidence="1">DUF6602 domain-containing protein</fullName>
    </recommendedName>
</protein>
<dbReference type="HOGENOM" id="CLU_930147_0_0_0"/>
<dbReference type="CDD" id="cd21173">
    <property type="entry name" value="NucC-like"/>
    <property type="match status" value="1"/>
</dbReference>
<accession>F8L0P4</accession>
<reference key="1">
    <citation type="journal article" date="2011" name="Mol. Biol. Evol.">
        <title>Unity in variety -- the pan-genome of the Chlamydiae.</title>
        <authorList>
            <person name="Collingro A."/>
            <person name="Tischler P."/>
            <person name="Weinmaier T."/>
            <person name="Penz T."/>
            <person name="Heinz E."/>
            <person name="Brunham R.C."/>
            <person name="Read T.D."/>
            <person name="Bavoil P.M."/>
            <person name="Sachse K."/>
            <person name="Kahane S."/>
            <person name="Friedman M.G."/>
            <person name="Rattei T."/>
            <person name="Myers G.S.A."/>
            <person name="Horn M."/>
        </authorList>
    </citation>
    <scope>NUCLEOTIDE SEQUENCE</scope>
    <source>
        <strain>UV7</strain>
    </source>
</reference>
<proteinExistence type="predicted"/>
<dbReference type="KEGG" id="puv:PUV_18440"/>
<organism evidence="2 3">
    <name type="scientific">Parachlamydia acanthamoebae (strain UV7)</name>
    <dbReference type="NCBI Taxonomy" id="765952"/>
    <lineage>
        <taxon>Bacteria</taxon>
        <taxon>Pseudomonadati</taxon>
        <taxon>Chlamydiota</taxon>
        <taxon>Chlamydiia</taxon>
        <taxon>Parachlamydiales</taxon>
        <taxon>Parachlamydiaceae</taxon>
        <taxon>Parachlamydia</taxon>
    </lineage>
</organism>
<gene>
    <name evidence="2" type="ordered locus">PUV_18440</name>
</gene>
<dbReference type="Proteomes" id="UP000000495">
    <property type="component" value="Chromosome"/>
</dbReference>
<dbReference type="STRING" id="765952.PUV_18440"/>
<dbReference type="AlphaFoldDB" id="F8L0P4"/>
<dbReference type="OrthoDB" id="7068941at2"/>
<sequence length="299" mass="33153">MAKKIKKKITPDRQTIFNAAKDNLNALVKHHLFAHKIGNIRASGDFIESGFRSLLRQILPKRFYVTSGHIWNGDTQKISGQCDIIIADTNVVHSLMLAENTEVQFDVIPVEAVVGVFEVKSKLSFTQSDSQSIHKSLNHLDEIKKQAALDKTNQLRILPGGFVLGDLCGGFYTNPLLGILSADCSDGFNNPSKVSALAPLYDKAQIDIILSSSGFLLAPTVSENKFRIDPAGNRFLQGSSTYEYLFTEKDNQFALATGIGLILDYLSRTAGRPIKNISNYFFPQENQNLFQTKKQIQSP</sequence>
<dbReference type="RefSeq" id="WP_013925215.1">
    <property type="nucleotide sequence ID" value="NC_015702.1"/>
</dbReference>
<keyword evidence="3" id="KW-1185">Reference proteome</keyword>